<dbReference type="GO" id="GO:0003723">
    <property type="term" value="F:RNA binding"/>
    <property type="evidence" value="ECO:0007669"/>
    <property type="project" value="InterPro"/>
</dbReference>
<keyword evidence="3 5" id="KW-0863">Zinc-finger</keyword>
<evidence type="ECO:0000256" key="4">
    <source>
        <dbReference type="ARBA" id="ARBA00022833"/>
    </source>
</evidence>
<dbReference type="GO" id="GO:0000398">
    <property type="term" value="P:mRNA splicing, via spliceosome"/>
    <property type="evidence" value="ECO:0007669"/>
    <property type="project" value="InterPro"/>
</dbReference>
<keyword evidence="1 5" id="KW-0479">Metal-binding</keyword>
<dbReference type="PROSITE" id="PS50103">
    <property type="entry name" value="ZF_C3H1"/>
    <property type="match status" value="2"/>
</dbReference>
<dbReference type="SMART" id="SM00356">
    <property type="entry name" value="ZnF_C3H1"/>
    <property type="match status" value="2"/>
</dbReference>
<feature type="zinc finger region" description="C3H1-type" evidence="5">
    <location>
        <begin position="90"/>
        <end position="118"/>
    </location>
</feature>
<feature type="region of interest" description="Disordered" evidence="6">
    <location>
        <begin position="151"/>
        <end position="194"/>
    </location>
</feature>
<dbReference type="InterPro" id="IPR009145">
    <property type="entry name" value="U2AF_small"/>
</dbReference>
<sequence>MVGKKFTVDNLSGAEYLASIYGTERDKVNCYFYYRVGACRFGEKCTRQHIKPVYSRTVLLKNLYKNPAFTGDAKSDNRVEHTPKLEYDEQNDVILCRQNDVNNRCPEGVYCNFLHLRVLTDEADRRIRKIFEQYCDRRFVDAYKKNRRKKFKKGMEKTKHLAAKDAAKQKSLSQEKHEKEEKERSRQFEKYVYF</sequence>
<keyword evidence="8" id="KW-1185">Reference proteome</keyword>
<evidence type="ECO:0000313" key="9">
    <source>
        <dbReference type="WBParaSite" id="L893_g17185.t1"/>
    </source>
</evidence>
<dbReference type="Pfam" id="PF00642">
    <property type="entry name" value="zf-CCCH"/>
    <property type="match status" value="1"/>
</dbReference>
<protein>
    <submittedName>
        <fullName evidence="9">C3H1-type domain-containing protein</fullName>
    </submittedName>
</protein>
<evidence type="ECO:0000256" key="1">
    <source>
        <dbReference type="ARBA" id="ARBA00022723"/>
    </source>
</evidence>
<evidence type="ECO:0000313" key="8">
    <source>
        <dbReference type="Proteomes" id="UP000095287"/>
    </source>
</evidence>
<feature type="domain" description="C3H1-type" evidence="7">
    <location>
        <begin position="24"/>
        <end position="52"/>
    </location>
</feature>
<dbReference type="PANTHER" id="PTHR12620">
    <property type="entry name" value="U2 SNRNP AUXILIARY FACTOR, SMALL SUBUNIT"/>
    <property type="match status" value="1"/>
</dbReference>
<dbReference type="AlphaFoldDB" id="A0A1I7YKD6"/>
<feature type="domain" description="C3H1-type" evidence="7">
    <location>
        <begin position="90"/>
        <end position="118"/>
    </location>
</feature>
<dbReference type="Gene3D" id="4.10.1000.10">
    <property type="entry name" value="Zinc finger, CCCH-type"/>
    <property type="match status" value="1"/>
</dbReference>
<evidence type="ECO:0000256" key="5">
    <source>
        <dbReference type="PROSITE-ProRule" id="PRU00723"/>
    </source>
</evidence>
<name>A0A1I7YKD6_9BILA</name>
<organism evidence="8 9">
    <name type="scientific">Steinernema glaseri</name>
    <dbReference type="NCBI Taxonomy" id="37863"/>
    <lineage>
        <taxon>Eukaryota</taxon>
        <taxon>Metazoa</taxon>
        <taxon>Ecdysozoa</taxon>
        <taxon>Nematoda</taxon>
        <taxon>Chromadorea</taxon>
        <taxon>Rhabditida</taxon>
        <taxon>Tylenchina</taxon>
        <taxon>Panagrolaimomorpha</taxon>
        <taxon>Strongyloidoidea</taxon>
        <taxon>Steinernematidae</taxon>
        <taxon>Steinernema</taxon>
    </lineage>
</organism>
<dbReference type="Proteomes" id="UP000095287">
    <property type="component" value="Unplaced"/>
</dbReference>
<keyword evidence="4 5" id="KW-0862">Zinc</keyword>
<feature type="zinc finger region" description="C3H1-type" evidence="5">
    <location>
        <begin position="24"/>
        <end position="52"/>
    </location>
</feature>
<dbReference type="InterPro" id="IPR000571">
    <property type="entry name" value="Znf_CCCH"/>
</dbReference>
<dbReference type="GO" id="GO:0008270">
    <property type="term" value="F:zinc ion binding"/>
    <property type="evidence" value="ECO:0007669"/>
    <property type="project" value="UniProtKB-KW"/>
</dbReference>
<evidence type="ECO:0000256" key="2">
    <source>
        <dbReference type="ARBA" id="ARBA00022737"/>
    </source>
</evidence>
<dbReference type="PRINTS" id="PR01848">
    <property type="entry name" value="U2AUXFACTOR"/>
</dbReference>
<accession>A0A1I7YKD6</accession>
<evidence type="ECO:0000259" key="7">
    <source>
        <dbReference type="PROSITE" id="PS50103"/>
    </source>
</evidence>
<proteinExistence type="predicted"/>
<reference evidence="9" key="1">
    <citation type="submission" date="2016-11" db="UniProtKB">
        <authorList>
            <consortium name="WormBaseParasite"/>
        </authorList>
    </citation>
    <scope>IDENTIFICATION</scope>
</reference>
<dbReference type="GO" id="GO:0089701">
    <property type="term" value="C:U2AF complex"/>
    <property type="evidence" value="ECO:0007669"/>
    <property type="project" value="InterPro"/>
</dbReference>
<evidence type="ECO:0000256" key="6">
    <source>
        <dbReference type="SAM" id="MobiDB-lite"/>
    </source>
</evidence>
<keyword evidence="2" id="KW-0677">Repeat</keyword>
<dbReference type="WBParaSite" id="L893_g17185.t1">
    <property type="protein sequence ID" value="L893_g17185.t1"/>
    <property type="gene ID" value="L893_g17185"/>
</dbReference>
<feature type="compositionally biased region" description="Basic and acidic residues" evidence="6">
    <location>
        <begin position="153"/>
        <end position="194"/>
    </location>
</feature>
<evidence type="ECO:0000256" key="3">
    <source>
        <dbReference type="ARBA" id="ARBA00022771"/>
    </source>
</evidence>